<accession>A0A9D2S476</accession>
<dbReference type="EMBL" id="DWYG01000156">
    <property type="protein sequence ID" value="HJB42681.1"/>
    <property type="molecule type" value="Genomic_DNA"/>
</dbReference>
<name>A0A9D2S476_9FIRM</name>
<evidence type="ECO:0000313" key="1">
    <source>
        <dbReference type="EMBL" id="HJB42681.1"/>
    </source>
</evidence>
<comment type="caution">
    <text evidence="1">The sequence shown here is derived from an EMBL/GenBank/DDBJ whole genome shotgun (WGS) entry which is preliminary data.</text>
</comment>
<dbReference type="PROSITE" id="PS51257">
    <property type="entry name" value="PROKAR_LIPOPROTEIN"/>
    <property type="match status" value="1"/>
</dbReference>
<sequence>MLRRVVCGGLGLLVAVGLAGCGNENRGSITPEREGGPPKAIVESFGEDGVIWVACAGDKMYALDLAGNLAGAGFGLQRFDYQKLDDGASSFSFDGASGPMDWNADEILVYTNSEEERTIQYRFGWSLAYEAEGAQPRLDLAVQEAPDDQRALEGETLEFYRLNLTLDEETRREMEDDYVERIRRRWPRPSIDWRMATLRELAQMHLSHRKETDPEGDLSELLMGWRGQTAVVTFIANGLDPSHENRAACAAAVGIPDYTGTPEQDARLMDALGAGSRPWYTTLQGAEA</sequence>
<dbReference type="AlphaFoldDB" id="A0A9D2S476"/>
<evidence type="ECO:0000313" key="2">
    <source>
        <dbReference type="Proteomes" id="UP000886803"/>
    </source>
</evidence>
<protein>
    <submittedName>
        <fullName evidence="1">Uncharacterized protein</fullName>
    </submittedName>
</protein>
<organism evidence="1 2">
    <name type="scientific">Candidatus Gemmiger avicola</name>
    <dbReference type="NCBI Taxonomy" id="2838605"/>
    <lineage>
        <taxon>Bacteria</taxon>
        <taxon>Bacillati</taxon>
        <taxon>Bacillota</taxon>
        <taxon>Clostridia</taxon>
        <taxon>Eubacteriales</taxon>
        <taxon>Gemmiger</taxon>
    </lineage>
</organism>
<reference evidence="1" key="2">
    <citation type="submission" date="2021-04" db="EMBL/GenBank/DDBJ databases">
        <authorList>
            <person name="Gilroy R."/>
        </authorList>
    </citation>
    <scope>NUCLEOTIDE SEQUENCE</scope>
    <source>
        <strain evidence="1">ChiBcec8-13705</strain>
    </source>
</reference>
<reference evidence="1" key="1">
    <citation type="journal article" date="2021" name="PeerJ">
        <title>Extensive microbial diversity within the chicken gut microbiome revealed by metagenomics and culture.</title>
        <authorList>
            <person name="Gilroy R."/>
            <person name="Ravi A."/>
            <person name="Getino M."/>
            <person name="Pursley I."/>
            <person name="Horton D.L."/>
            <person name="Alikhan N.F."/>
            <person name="Baker D."/>
            <person name="Gharbi K."/>
            <person name="Hall N."/>
            <person name="Watson M."/>
            <person name="Adriaenssens E.M."/>
            <person name="Foster-Nyarko E."/>
            <person name="Jarju S."/>
            <person name="Secka A."/>
            <person name="Antonio M."/>
            <person name="Oren A."/>
            <person name="Chaudhuri R.R."/>
            <person name="La Ragione R."/>
            <person name="Hildebrand F."/>
            <person name="Pallen M.J."/>
        </authorList>
    </citation>
    <scope>NUCLEOTIDE SEQUENCE</scope>
    <source>
        <strain evidence="1">ChiBcec8-13705</strain>
    </source>
</reference>
<dbReference type="Proteomes" id="UP000886803">
    <property type="component" value="Unassembled WGS sequence"/>
</dbReference>
<proteinExistence type="predicted"/>
<gene>
    <name evidence="1" type="ORF">H9945_09305</name>
</gene>